<dbReference type="Gene3D" id="3.40.50.360">
    <property type="match status" value="1"/>
</dbReference>
<dbReference type="SUPFAM" id="SSF52218">
    <property type="entry name" value="Flavoproteins"/>
    <property type="match status" value="1"/>
</dbReference>
<dbReference type="PANTHER" id="PTHR30543:SF21">
    <property type="entry name" value="NAD(P)H-DEPENDENT FMN REDUCTASE LOT6"/>
    <property type="match status" value="1"/>
</dbReference>
<sequence>MSINVAVFVGSLRKASFTRMVANSLIELAPPGLACRLVEIGDVAMFNDDLEGQKPAAWERLRRDVAGADAFLFVTPEYNRSVPACLKNALDVASRPEGKNAWAGKPAAIVSVSPYKMGAFGANHALRQALVFLDVPAMQQPEAYIGDVAALLDKTGKLNNDKTKAFLGKFMADFEKWATALGRADTDGGFEDFMARREKIAAAYSTGDASMLDTIVARKGTATFFPPTGGSVSGAAEVAARYDGDAKAFSLGNETKLKVLQASQDVAFWTGFQDFEGMIDGHPASLKLRVTEIFKRDGGEWKLIHRHADPAFASSKPK</sequence>
<dbReference type="InterPro" id="IPR050712">
    <property type="entry name" value="NAD(P)H-dep_reductase"/>
</dbReference>
<evidence type="ECO:0000313" key="1">
    <source>
        <dbReference type="EMBL" id="RJT29599.1"/>
    </source>
</evidence>
<name>A0A6M7TRT4_9HYPH</name>
<dbReference type="PANTHER" id="PTHR30543">
    <property type="entry name" value="CHROMATE REDUCTASE"/>
    <property type="match status" value="1"/>
</dbReference>
<dbReference type="Pfam" id="PF14534">
    <property type="entry name" value="DUF4440"/>
    <property type="match status" value="1"/>
</dbReference>
<protein>
    <submittedName>
        <fullName evidence="1">DUF4440 domain-containing protein</fullName>
    </submittedName>
</protein>
<dbReference type="InterPro" id="IPR029039">
    <property type="entry name" value="Flavoprotein-like_sf"/>
</dbReference>
<dbReference type="Pfam" id="PF03358">
    <property type="entry name" value="FMN_red"/>
    <property type="match status" value="1"/>
</dbReference>
<dbReference type="GO" id="GO:0010181">
    <property type="term" value="F:FMN binding"/>
    <property type="evidence" value="ECO:0007669"/>
    <property type="project" value="TreeGrafter"/>
</dbReference>
<dbReference type="InterPro" id="IPR027843">
    <property type="entry name" value="DUF4440"/>
</dbReference>
<organism evidence="1 2">
    <name type="scientific">Mesorhizobium jarvisii</name>
    <dbReference type="NCBI Taxonomy" id="1777867"/>
    <lineage>
        <taxon>Bacteria</taxon>
        <taxon>Pseudomonadati</taxon>
        <taxon>Pseudomonadota</taxon>
        <taxon>Alphaproteobacteria</taxon>
        <taxon>Hyphomicrobiales</taxon>
        <taxon>Phyllobacteriaceae</taxon>
        <taxon>Mesorhizobium</taxon>
    </lineage>
</organism>
<reference evidence="1 2" key="1">
    <citation type="submission" date="2018-09" db="EMBL/GenBank/DDBJ databases">
        <title>Mesorhizobium carmichaelinearum sp. nov. isolated from Carmichaelinea spp. root nodules in New Zealand.</title>
        <authorList>
            <person name="De Meyer S.E."/>
        </authorList>
    </citation>
    <scope>NUCLEOTIDE SEQUENCE [LARGE SCALE GENOMIC DNA]</scope>
    <source>
        <strain evidence="1 2">LMG 28313</strain>
    </source>
</reference>
<dbReference type="InterPro" id="IPR005025">
    <property type="entry name" value="FMN_Rdtase-like_dom"/>
</dbReference>
<dbReference type="SUPFAM" id="SSF54427">
    <property type="entry name" value="NTF2-like"/>
    <property type="match status" value="1"/>
</dbReference>
<dbReference type="EMBL" id="QZXA01000014">
    <property type="protein sequence ID" value="RJT29599.1"/>
    <property type="molecule type" value="Genomic_DNA"/>
</dbReference>
<dbReference type="GO" id="GO:0016491">
    <property type="term" value="F:oxidoreductase activity"/>
    <property type="evidence" value="ECO:0007669"/>
    <property type="project" value="InterPro"/>
</dbReference>
<dbReference type="GO" id="GO:0005829">
    <property type="term" value="C:cytosol"/>
    <property type="evidence" value="ECO:0007669"/>
    <property type="project" value="TreeGrafter"/>
</dbReference>
<dbReference type="Proteomes" id="UP000275530">
    <property type="component" value="Unassembled WGS sequence"/>
</dbReference>
<dbReference type="RefSeq" id="WP_019864029.1">
    <property type="nucleotide sequence ID" value="NZ_QZXA01000014.1"/>
</dbReference>
<dbReference type="InterPro" id="IPR032710">
    <property type="entry name" value="NTF2-like_dom_sf"/>
</dbReference>
<evidence type="ECO:0000313" key="2">
    <source>
        <dbReference type="Proteomes" id="UP000275530"/>
    </source>
</evidence>
<keyword evidence="2" id="KW-1185">Reference proteome</keyword>
<accession>A0A6M7TRT4</accession>
<comment type="caution">
    <text evidence="1">The sequence shown here is derived from an EMBL/GenBank/DDBJ whole genome shotgun (WGS) entry which is preliminary data.</text>
</comment>
<dbReference type="AlphaFoldDB" id="A0A6M7TRT4"/>
<proteinExistence type="predicted"/>
<gene>
    <name evidence="1" type="ORF">D3242_28840</name>
</gene>
<dbReference type="Gene3D" id="3.10.450.50">
    <property type="match status" value="1"/>
</dbReference>